<dbReference type="EMBL" id="BLXT01004773">
    <property type="protein sequence ID" value="GFO17331.1"/>
    <property type="molecule type" value="Genomic_DNA"/>
</dbReference>
<name>A0AAV4BA91_9GAST</name>
<comment type="caution">
    <text evidence="1">The sequence shown here is derived from an EMBL/GenBank/DDBJ whole genome shotgun (WGS) entry which is preliminary data.</text>
</comment>
<proteinExistence type="predicted"/>
<accession>A0AAV4BA91</accession>
<keyword evidence="2" id="KW-1185">Reference proteome</keyword>
<sequence length="164" mass="18484">MLNYYYYAEGRGRRLLAYHSCSSPNQGPLQRSLINKQKARGTSWVVVKESTVLSYSSDKKAGHALTLVPSLPHCPCPNPRYVITFRLVFHCTVSGNPLESGDVIFQHSFCEKNLENKLELRDGDLNPHQGLCPWNLLGANLARRPSASWGYVQPMFSVTCHCWS</sequence>
<protein>
    <submittedName>
        <fullName evidence="1">Uncharacterized protein</fullName>
    </submittedName>
</protein>
<evidence type="ECO:0000313" key="1">
    <source>
        <dbReference type="EMBL" id="GFO17331.1"/>
    </source>
</evidence>
<dbReference type="Proteomes" id="UP000735302">
    <property type="component" value="Unassembled WGS sequence"/>
</dbReference>
<evidence type="ECO:0000313" key="2">
    <source>
        <dbReference type="Proteomes" id="UP000735302"/>
    </source>
</evidence>
<reference evidence="1 2" key="1">
    <citation type="journal article" date="2021" name="Elife">
        <title>Chloroplast acquisition without the gene transfer in kleptoplastic sea slugs, Plakobranchus ocellatus.</title>
        <authorList>
            <person name="Maeda T."/>
            <person name="Takahashi S."/>
            <person name="Yoshida T."/>
            <person name="Shimamura S."/>
            <person name="Takaki Y."/>
            <person name="Nagai Y."/>
            <person name="Toyoda A."/>
            <person name="Suzuki Y."/>
            <person name="Arimoto A."/>
            <person name="Ishii H."/>
            <person name="Satoh N."/>
            <person name="Nishiyama T."/>
            <person name="Hasebe M."/>
            <person name="Maruyama T."/>
            <person name="Minagawa J."/>
            <person name="Obokata J."/>
            <person name="Shigenobu S."/>
        </authorList>
    </citation>
    <scope>NUCLEOTIDE SEQUENCE [LARGE SCALE GENOMIC DNA]</scope>
</reference>
<organism evidence="1 2">
    <name type="scientific">Plakobranchus ocellatus</name>
    <dbReference type="NCBI Taxonomy" id="259542"/>
    <lineage>
        <taxon>Eukaryota</taxon>
        <taxon>Metazoa</taxon>
        <taxon>Spiralia</taxon>
        <taxon>Lophotrochozoa</taxon>
        <taxon>Mollusca</taxon>
        <taxon>Gastropoda</taxon>
        <taxon>Heterobranchia</taxon>
        <taxon>Euthyneura</taxon>
        <taxon>Panpulmonata</taxon>
        <taxon>Sacoglossa</taxon>
        <taxon>Placobranchoidea</taxon>
        <taxon>Plakobranchidae</taxon>
        <taxon>Plakobranchus</taxon>
    </lineage>
</organism>
<dbReference type="AlphaFoldDB" id="A0AAV4BA91"/>
<gene>
    <name evidence="1" type="ORF">PoB_004383600</name>
</gene>